<protein>
    <submittedName>
        <fullName evidence="3">Predicted protein</fullName>
    </submittedName>
</protein>
<dbReference type="InterPro" id="IPR016024">
    <property type="entry name" value="ARM-type_fold"/>
</dbReference>
<proteinExistence type="predicted"/>
<evidence type="ECO:0000256" key="2">
    <source>
        <dbReference type="SAM" id="Phobius"/>
    </source>
</evidence>
<dbReference type="Proteomes" id="UP000006671">
    <property type="component" value="Unassembled WGS sequence"/>
</dbReference>
<dbReference type="SUPFAM" id="SSF48371">
    <property type="entry name" value="ARM repeat"/>
    <property type="match status" value="1"/>
</dbReference>
<evidence type="ECO:0000256" key="1">
    <source>
        <dbReference type="SAM" id="MobiDB-lite"/>
    </source>
</evidence>
<gene>
    <name evidence="3" type="ORF">NAEGRDRAFT_66129</name>
</gene>
<evidence type="ECO:0000313" key="3">
    <source>
        <dbReference type="EMBL" id="EFC45866.1"/>
    </source>
</evidence>
<keyword evidence="2" id="KW-0812">Transmembrane</keyword>
<keyword evidence="2" id="KW-0472">Membrane</keyword>
<keyword evidence="4" id="KW-1185">Reference proteome</keyword>
<dbReference type="KEGG" id="ngr:NAEGRDRAFT_66129"/>
<keyword evidence="2" id="KW-1133">Transmembrane helix</keyword>
<name>D2VB87_NAEGR</name>
<feature type="region of interest" description="Disordered" evidence="1">
    <location>
        <begin position="26"/>
        <end position="45"/>
    </location>
</feature>
<dbReference type="EMBL" id="GG738861">
    <property type="protein sequence ID" value="EFC45866.1"/>
    <property type="molecule type" value="Genomic_DNA"/>
</dbReference>
<organism evidence="4">
    <name type="scientific">Naegleria gruberi</name>
    <name type="common">Amoeba</name>
    <dbReference type="NCBI Taxonomy" id="5762"/>
    <lineage>
        <taxon>Eukaryota</taxon>
        <taxon>Discoba</taxon>
        <taxon>Heterolobosea</taxon>
        <taxon>Tetramitia</taxon>
        <taxon>Eutetramitia</taxon>
        <taxon>Vahlkampfiidae</taxon>
        <taxon>Naegleria</taxon>
    </lineage>
</organism>
<evidence type="ECO:0000313" key="4">
    <source>
        <dbReference type="Proteomes" id="UP000006671"/>
    </source>
</evidence>
<accession>D2VB87</accession>
<dbReference type="OrthoDB" id="10370966at2759"/>
<feature type="transmembrane region" description="Helical" evidence="2">
    <location>
        <begin position="100"/>
        <end position="121"/>
    </location>
</feature>
<dbReference type="GeneID" id="8850475"/>
<dbReference type="RefSeq" id="XP_002678610.1">
    <property type="nucleotide sequence ID" value="XM_002678564.1"/>
</dbReference>
<dbReference type="AlphaFoldDB" id="D2VB87"/>
<dbReference type="VEuPathDB" id="AmoebaDB:NAEGRDRAFT_66129"/>
<sequence>MQIQSLCNQRQFSNSLFQLIKKEDHTPPEKQLDSSLKEEEERKQTGLIKEKNSPTFLSQVYNLKNGIEAMEQQVLAYFPKSSIQMTPFFLNEMMKNPKNYYWVALLAILGTSGFLYMYYLFYYKQFVGKLIEQERFDMDSTITTLRSIQLNSSNYGSFPSLMGLNIEKLVEKLNSDEINIEVRRETLSTIYSLCRYDYFLKQLIWKRDFLSSLVDSLQVSLTSEVTKAILEKLFSSKIAMKILREECPTNFHNVIQKLMQNNQHDISLKLLYQYYDGSVEEIKKYYENRLHLDSIEAVKRLEFMKQNNESIGKLNLGENTEGNGLMKTLLARVSLVPLEVASTVVYCLYSWKKRANSPVQFNNHIKKWAIVAGLVPAVADLMVTTLLSKPFGKKVEQYYSENGSNYSGTKFSPTTIFGSDITIIVVEKS</sequence>
<reference evidence="3 4" key="1">
    <citation type="journal article" date="2010" name="Cell">
        <title>The genome of Naegleria gruberi illuminates early eukaryotic versatility.</title>
        <authorList>
            <person name="Fritz-Laylin L.K."/>
            <person name="Prochnik S.E."/>
            <person name="Ginger M.L."/>
            <person name="Dacks J.B."/>
            <person name="Carpenter M.L."/>
            <person name="Field M.C."/>
            <person name="Kuo A."/>
            <person name="Paredez A."/>
            <person name="Chapman J."/>
            <person name="Pham J."/>
            <person name="Shu S."/>
            <person name="Neupane R."/>
            <person name="Cipriano M."/>
            <person name="Mancuso J."/>
            <person name="Tu H."/>
            <person name="Salamov A."/>
            <person name="Lindquist E."/>
            <person name="Shapiro H."/>
            <person name="Lucas S."/>
            <person name="Grigoriev I.V."/>
            <person name="Cande W.Z."/>
            <person name="Fulton C."/>
            <person name="Rokhsar D.S."/>
            <person name="Dawson S.C."/>
        </authorList>
    </citation>
    <scope>NUCLEOTIDE SEQUENCE [LARGE SCALE GENOMIC DNA]</scope>
    <source>
        <strain evidence="3 4">NEG-M</strain>
    </source>
</reference>
<dbReference type="InParanoid" id="D2VB87"/>